<dbReference type="InterPro" id="IPR036388">
    <property type="entry name" value="WH-like_DNA-bd_sf"/>
</dbReference>
<dbReference type="GO" id="GO:0000160">
    <property type="term" value="P:phosphorelay signal transduction system"/>
    <property type="evidence" value="ECO:0007669"/>
    <property type="project" value="InterPro"/>
</dbReference>
<dbReference type="CDD" id="cd17535">
    <property type="entry name" value="REC_NarL-like"/>
    <property type="match status" value="1"/>
</dbReference>
<dbReference type="GO" id="GO:0006355">
    <property type="term" value="P:regulation of DNA-templated transcription"/>
    <property type="evidence" value="ECO:0007669"/>
    <property type="project" value="InterPro"/>
</dbReference>
<sequence>MPGLTIAIVDGHAVFRTAVAAYLESKGIEVAVNVATGDELLAGMRAHPVDIAVVDVRLTPDSDEGGIELARTVKREFPEAAILILSAYTATDQAIRLISDFEQSIGYLRKDEVDVDDLGVQLTRLVAGQQVLGRSFVDRLLRPTIRESALTSLTRQEREVLRLIAQGYSNAGIGGALSLAERTVEDHVRRIFTKLNITSEGAAPTNKRVLAVLTWLRENSPD</sequence>
<evidence type="ECO:0000259" key="4">
    <source>
        <dbReference type="PROSITE" id="PS50043"/>
    </source>
</evidence>
<dbReference type="CDD" id="cd06170">
    <property type="entry name" value="LuxR_C_like"/>
    <property type="match status" value="1"/>
</dbReference>
<organism evidence="6 7">
    <name type="scientific">Paractinoplanes atraurantiacus</name>
    <dbReference type="NCBI Taxonomy" id="1036182"/>
    <lineage>
        <taxon>Bacteria</taxon>
        <taxon>Bacillati</taxon>
        <taxon>Actinomycetota</taxon>
        <taxon>Actinomycetes</taxon>
        <taxon>Micromonosporales</taxon>
        <taxon>Micromonosporaceae</taxon>
        <taxon>Paractinoplanes</taxon>
    </lineage>
</organism>
<dbReference type="InterPro" id="IPR058245">
    <property type="entry name" value="NreC/VraR/RcsB-like_REC"/>
</dbReference>
<feature type="domain" description="Response regulatory" evidence="5">
    <location>
        <begin position="5"/>
        <end position="125"/>
    </location>
</feature>
<dbReference type="Gene3D" id="3.40.50.2300">
    <property type="match status" value="1"/>
</dbReference>
<proteinExistence type="predicted"/>
<keyword evidence="1 3" id="KW-0597">Phosphoprotein</keyword>
<gene>
    <name evidence="6" type="ORF">SAMN05421748_10252</name>
</gene>
<protein>
    <submittedName>
        <fullName evidence="6">DNA-binding response regulator, NarL/FixJ family, contains REC and HTH domains</fullName>
    </submittedName>
</protein>
<dbReference type="PANTHER" id="PTHR43214">
    <property type="entry name" value="TWO-COMPONENT RESPONSE REGULATOR"/>
    <property type="match status" value="1"/>
</dbReference>
<dbReference type="GO" id="GO:0003677">
    <property type="term" value="F:DNA binding"/>
    <property type="evidence" value="ECO:0007669"/>
    <property type="project" value="UniProtKB-KW"/>
</dbReference>
<dbReference type="OrthoDB" id="3178131at2"/>
<dbReference type="PROSITE" id="PS00622">
    <property type="entry name" value="HTH_LUXR_1"/>
    <property type="match status" value="1"/>
</dbReference>
<dbReference type="Gene3D" id="1.10.10.10">
    <property type="entry name" value="Winged helix-like DNA-binding domain superfamily/Winged helix DNA-binding domain"/>
    <property type="match status" value="1"/>
</dbReference>
<dbReference type="Pfam" id="PF00072">
    <property type="entry name" value="Response_reg"/>
    <property type="match status" value="1"/>
</dbReference>
<dbReference type="InterPro" id="IPR039420">
    <property type="entry name" value="WalR-like"/>
</dbReference>
<name>A0A285GJA8_9ACTN</name>
<evidence type="ECO:0000256" key="2">
    <source>
        <dbReference type="ARBA" id="ARBA00023125"/>
    </source>
</evidence>
<reference evidence="6 7" key="1">
    <citation type="submission" date="2017-09" db="EMBL/GenBank/DDBJ databases">
        <authorList>
            <person name="Ehlers B."/>
            <person name="Leendertz F.H."/>
        </authorList>
    </citation>
    <scope>NUCLEOTIDE SEQUENCE [LARGE SCALE GENOMIC DNA]</scope>
    <source>
        <strain evidence="6 7">CGMCC 4.6857</strain>
    </source>
</reference>
<evidence type="ECO:0000313" key="7">
    <source>
        <dbReference type="Proteomes" id="UP000219612"/>
    </source>
</evidence>
<dbReference type="PROSITE" id="PS50043">
    <property type="entry name" value="HTH_LUXR_2"/>
    <property type="match status" value="1"/>
</dbReference>
<dbReference type="PROSITE" id="PS50110">
    <property type="entry name" value="RESPONSE_REGULATORY"/>
    <property type="match status" value="1"/>
</dbReference>
<dbReference type="SMART" id="SM00421">
    <property type="entry name" value="HTH_LUXR"/>
    <property type="match status" value="1"/>
</dbReference>
<keyword evidence="7" id="KW-1185">Reference proteome</keyword>
<dbReference type="AlphaFoldDB" id="A0A285GJA8"/>
<evidence type="ECO:0000259" key="5">
    <source>
        <dbReference type="PROSITE" id="PS50110"/>
    </source>
</evidence>
<dbReference type="SUPFAM" id="SSF52172">
    <property type="entry name" value="CheY-like"/>
    <property type="match status" value="1"/>
</dbReference>
<dbReference type="InterPro" id="IPR011006">
    <property type="entry name" value="CheY-like_superfamily"/>
</dbReference>
<feature type="domain" description="HTH luxR-type" evidence="4">
    <location>
        <begin position="146"/>
        <end position="219"/>
    </location>
</feature>
<dbReference type="PRINTS" id="PR00038">
    <property type="entry name" value="HTHLUXR"/>
</dbReference>
<evidence type="ECO:0000256" key="3">
    <source>
        <dbReference type="PROSITE-ProRule" id="PRU00169"/>
    </source>
</evidence>
<evidence type="ECO:0000313" key="6">
    <source>
        <dbReference type="EMBL" id="SNY23508.1"/>
    </source>
</evidence>
<keyword evidence="2 6" id="KW-0238">DNA-binding</keyword>
<dbReference type="Proteomes" id="UP000219612">
    <property type="component" value="Unassembled WGS sequence"/>
</dbReference>
<dbReference type="SMART" id="SM00448">
    <property type="entry name" value="REC"/>
    <property type="match status" value="1"/>
</dbReference>
<dbReference type="InterPro" id="IPR001789">
    <property type="entry name" value="Sig_transdc_resp-reg_receiver"/>
</dbReference>
<dbReference type="PANTHER" id="PTHR43214:SF37">
    <property type="entry name" value="TRANSCRIPTIONAL REGULATORY PROTEIN YDFI"/>
    <property type="match status" value="1"/>
</dbReference>
<dbReference type="EMBL" id="OBDY01000002">
    <property type="protein sequence ID" value="SNY23508.1"/>
    <property type="molecule type" value="Genomic_DNA"/>
</dbReference>
<dbReference type="InterPro" id="IPR000792">
    <property type="entry name" value="Tscrpt_reg_LuxR_C"/>
</dbReference>
<feature type="modified residue" description="4-aspartylphosphate" evidence="3">
    <location>
        <position position="55"/>
    </location>
</feature>
<accession>A0A285GJA8</accession>
<evidence type="ECO:0000256" key="1">
    <source>
        <dbReference type="ARBA" id="ARBA00022553"/>
    </source>
</evidence>
<dbReference type="Pfam" id="PF00196">
    <property type="entry name" value="GerE"/>
    <property type="match status" value="1"/>
</dbReference>